<accession>A0AAD3XJN7</accession>
<dbReference type="GO" id="GO:0006355">
    <property type="term" value="P:regulation of DNA-templated transcription"/>
    <property type="evidence" value="ECO:0007669"/>
    <property type="project" value="InterPro"/>
</dbReference>
<dbReference type="Proteomes" id="UP001279734">
    <property type="component" value="Unassembled WGS sequence"/>
</dbReference>
<sequence>MPKKGQELEPKASPPEISSSEELGSEEEEELSSEDEEEDTLPSTPPPQPLQVQSYSHPKVPSQRKSELSSVPAKPAQPQQGSSSESDSIFDSDSDSPPPRRPEPNVKPVASKSMDDGSSKRKKPRSKANLKPVVASLPASSAAKRPAEPDGETAGKDAKKAKKEKYGEATEEVAKKKVAEDPKKQLFQRVWSEDDEIAVLKGMIEYTAKKGRDPAADADDFREFIKRSLHVDLDKRQIMNKVRRLKKKYENNVKKNRSLSGHERDAFDLSKTIWGTKRNSNAVVINQDDNNAKPGINLKASGEDIDVKMAVPLNFPREIYFGKDIAGMGLDENIVKEGLKLLDSNKRAELDEKWRTLKLAEVELYLKRVDLVREQTRLILDAMKSAEH</sequence>
<keyword evidence="6" id="KW-1185">Reference proteome</keyword>
<evidence type="ECO:0000313" key="5">
    <source>
        <dbReference type="EMBL" id="GMH07062.1"/>
    </source>
</evidence>
<feature type="compositionally biased region" description="Basic and acidic residues" evidence="2">
    <location>
        <begin position="1"/>
        <end position="10"/>
    </location>
</feature>
<dbReference type="InterPro" id="IPR053932">
    <property type="entry name" value="GeBP-like_DBD"/>
</dbReference>
<feature type="compositionally biased region" description="Basic and acidic residues" evidence="2">
    <location>
        <begin position="145"/>
        <end position="179"/>
    </location>
</feature>
<protein>
    <submittedName>
        <fullName evidence="5">Uncharacterized protein</fullName>
    </submittedName>
</protein>
<dbReference type="Pfam" id="PF22757">
    <property type="entry name" value="GeBP-like_C"/>
    <property type="match status" value="1"/>
</dbReference>
<dbReference type="Pfam" id="PF04504">
    <property type="entry name" value="GeBP-like_DBD"/>
    <property type="match status" value="1"/>
</dbReference>
<proteinExistence type="inferred from homology"/>
<feature type="domain" description="Glabrous enhancer-binding protein-like DBD" evidence="3">
    <location>
        <begin position="187"/>
        <end position="275"/>
    </location>
</feature>
<organism evidence="5 6">
    <name type="scientific">Nepenthes gracilis</name>
    <name type="common">Slender pitcher plant</name>
    <dbReference type="NCBI Taxonomy" id="150966"/>
    <lineage>
        <taxon>Eukaryota</taxon>
        <taxon>Viridiplantae</taxon>
        <taxon>Streptophyta</taxon>
        <taxon>Embryophyta</taxon>
        <taxon>Tracheophyta</taxon>
        <taxon>Spermatophyta</taxon>
        <taxon>Magnoliopsida</taxon>
        <taxon>eudicotyledons</taxon>
        <taxon>Gunneridae</taxon>
        <taxon>Pentapetalae</taxon>
        <taxon>Caryophyllales</taxon>
        <taxon>Nepenthaceae</taxon>
        <taxon>Nepenthes</taxon>
    </lineage>
</organism>
<feature type="domain" description="Glabrous enhancer-binding protein-like C-terminal" evidence="4">
    <location>
        <begin position="323"/>
        <end position="376"/>
    </location>
</feature>
<gene>
    <name evidence="5" type="ORF">Nepgr_008902</name>
</gene>
<dbReference type="PANTHER" id="PTHR31662">
    <property type="entry name" value="BNAANNG10740D PROTEIN-RELATED"/>
    <property type="match status" value="1"/>
</dbReference>
<feature type="compositionally biased region" description="Acidic residues" evidence="2">
    <location>
        <begin position="23"/>
        <end position="40"/>
    </location>
</feature>
<dbReference type="AlphaFoldDB" id="A0AAD3XJN7"/>
<feature type="region of interest" description="Disordered" evidence="2">
    <location>
        <begin position="1"/>
        <end position="179"/>
    </location>
</feature>
<dbReference type="GO" id="GO:0005634">
    <property type="term" value="C:nucleus"/>
    <property type="evidence" value="ECO:0007669"/>
    <property type="project" value="TreeGrafter"/>
</dbReference>
<reference evidence="5" key="1">
    <citation type="submission" date="2023-05" db="EMBL/GenBank/DDBJ databases">
        <title>Nepenthes gracilis genome sequencing.</title>
        <authorList>
            <person name="Fukushima K."/>
        </authorList>
    </citation>
    <scope>NUCLEOTIDE SEQUENCE</scope>
    <source>
        <strain evidence="5">SING2019-196</strain>
    </source>
</reference>
<dbReference type="InterPro" id="IPR053933">
    <property type="entry name" value="GeBP-like_C"/>
</dbReference>
<dbReference type="InterPro" id="IPR007592">
    <property type="entry name" value="GEBP"/>
</dbReference>
<evidence type="ECO:0000259" key="3">
    <source>
        <dbReference type="Pfam" id="PF04504"/>
    </source>
</evidence>
<dbReference type="EMBL" id="BSYO01000007">
    <property type="protein sequence ID" value="GMH07062.1"/>
    <property type="molecule type" value="Genomic_DNA"/>
</dbReference>
<dbReference type="PANTHER" id="PTHR31662:SF33">
    <property type="entry name" value="DNA-BINDING STOREKEEPER PROTEIN TRANSCRIPTIONAL REGULATOR-LIKE PROTEIN"/>
    <property type="match status" value="1"/>
</dbReference>
<name>A0AAD3XJN7_NEPGR</name>
<evidence type="ECO:0000259" key="4">
    <source>
        <dbReference type="Pfam" id="PF22757"/>
    </source>
</evidence>
<evidence type="ECO:0000256" key="2">
    <source>
        <dbReference type="SAM" id="MobiDB-lite"/>
    </source>
</evidence>
<feature type="compositionally biased region" description="Low complexity" evidence="2">
    <location>
        <begin position="132"/>
        <end position="143"/>
    </location>
</feature>
<comment type="similarity">
    <text evidence="1">Belongs to the GeBP family.</text>
</comment>
<evidence type="ECO:0000313" key="6">
    <source>
        <dbReference type="Proteomes" id="UP001279734"/>
    </source>
</evidence>
<evidence type="ECO:0000256" key="1">
    <source>
        <dbReference type="ARBA" id="ARBA00010820"/>
    </source>
</evidence>
<comment type="caution">
    <text evidence="5">The sequence shown here is derived from an EMBL/GenBank/DDBJ whole genome shotgun (WGS) entry which is preliminary data.</text>
</comment>